<dbReference type="HOGENOM" id="CLU_1573323_0_0_1"/>
<evidence type="ECO:0000313" key="3">
    <source>
        <dbReference type="Proteomes" id="UP000001514"/>
    </source>
</evidence>
<gene>
    <name evidence="2" type="ORF">SELMODRAFT_410448</name>
</gene>
<accession>D8RES8</accession>
<organism evidence="3">
    <name type="scientific">Selaginella moellendorffii</name>
    <name type="common">Spikemoss</name>
    <dbReference type="NCBI Taxonomy" id="88036"/>
    <lineage>
        <taxon>Eukaryota</taxon>
        <taxon>Viridiplantae</taxon>
        <taxon>Streptophyta</taxon>
        <taxon>Embryophyta</taxon>
        <taxon>Tracheophyta</taxon>
        <taxon>Lycopodiopsida</taxon>
        <taxon>Selaginellales</taxon>
        <taxon>Selaginellaceae</taxon>
        <taxon>Selaginella</taxon>
    </lineage>
</organism>
<dbReference type="Gramene" id="EFJ29714">
    <property type="protein sequence ID" value="EFJ29714"/>
    <property type="gene ID" value="SELMODRAFT_410448"/>
</dbReference>
<name>D8RES8_SELML</name>
<dbReference type="InParanoid" id="D8RES8"/>
<dbReference type="EMBL" id="GL377577">
    <property type="protein sequence ID" value="EFJ29714.1"/>
    <property type="molecule type" value="Genomic_DNA"/>
</dbReference>
<feature type="region of interest" description="Disordered" evidence="1">
    <location>
        <begin position="1"/>
        <end position="22"/>
    </location>
</feature>
<dbReference type="Proteomes" id="UP000001514">
    <property type="component" value="Unassembled WGS sequence"/>
</dbReference>
<keyword evidence="3" id="KW-1185">Reference proteome</keyword>
<dbReference type="AlphaFoldDB" id="D8RES8"/>
<feature type="region of interest" description="Disordered" evidence="1">
    <location>
        <begin position="129"/>
        <end position="170"/>
    </location>
</feature>
<reference evidence="2 3" key="1">
    <citation type="journal article" date="2011" name="Science">
        <title>The Selaginella genome identifies genetic changes associated with the evolution of vascular plants.</title>
        <authorList>
            <person name="Banks J.A."/>
            <person name="Nishiyama T."/>
            <person name="Hasebe M."/>
            <person name="Bowman J.L."/>
            <person name="Gribskov M."/>
            <person name="dePamphilis C."/>
            <person name="Albert V.A."/>
            <person name="Aono N."/>
            <person name="Aoyama T."/>
            <person name="Ambrose B.A."/>
            <person name="Ashton N.W."/>
            <person name="Axtell M.J."/>
            <person name="Barker E."/>
            <person name="Barker M.S."/>
            <person name="Bennetzen J.L."/>
            <person name="Bonawitz N.D."/>
            <person name="Chapple C."/>
            <person name="Cheng C."/>
            <person name="Correa L.G."/>
            <person name="Dacre M."/>
            <person name="DeBarry J."/>
            <person name="Dreyer I."/>
            <person name="Elias M."/>
            <person name="Engstrom E.M."/>
            <person name="Estelle M."/>
            <person name="Feng L."/>
            <person name="Finet C."/>
            <person name="Floyd S.K."/>
            <person name="Frommer W.B."/>
            <person name="Fujita T."/>
            <person name="Gramzow L."/>
            <person name="Gutensohn M."/>
            <person name="Harholt J."/>
            <person name="Hattori M."/>
            <person name="Heyl A."/>
            <person name="Hirai T."/>
            <person name="Hiwatashi Y."/>
            <person name="Ishikawa M."/>
            <person name="Iwata M."/>
            <person name="Karol K.G."/>
            <person name="Koehler B."/>
            <person name="Kolukisaoglu U."/>
            <person name="Kubo M."/>
            <person name="Kurata T."/>
            <person name="Lalonde S."/>
            <person name="Li K."/>
            <person name="Li Y."/>
            <person name="Litt A."/>
            <person name="Lyons E."/>
            <person name="Manning G."/>
            <person name="Maruyama T."/>
            <person name="Michael T.P."/>
            <person name="Mikami K."/>
            <person name="Miyazaki S."/>
            <person name="Morinaga S."/>
            <person name="Murata T."/>
            <person name="Mueller-Roeber B."/>
            <person name="Nelson D.R."/>
            <person name="Obara M."/>
            <person name="Oguri Y."/>
            <person name="Olmstead R.G."/>
            <person name="Onodera N."/>
            <person name="Petersen B.L."/>
            <person name="Pils B."/>
            <person name="Prigge M."/>
            <person name="Rensing S.A."/>
            <person name="Riano-Pachon D.M."/>
            <person name="Roberts A.W."/>
            <person name="Sato Y."/>
            <person name="Scheller H.V."/>
            <person name="Schulz B."/>
            <person name="Schulz C."/>
            <person name="Shakirov E.V."/>
            <person name="Shibagaki N."/>
            <person name="Shinohara N."/>
            <person name="Shippen D.E."/>
            <person name="Soerensen I."/>
            <person name="Sotooka R."/>
            <person name="Sugimoto N."/>
            <person name="Sugita M."/>
            <person name="Sumikawa N."/>
            <person name="Tanurdzic M."/>
            <person name="Theissen G."/>
            <person name="Ulvskov P."/>
            <person name="Wakazuki S."/>
            <person name="Weng J.K."/>
            <person name="Willats W.W."/>
            <person name="Wipf D."/>
            <person name="Wolf P.G."/>
            <person name="Yang L."/>
            <person name="Zimmer A.D."/>
            <person name="Zhu Q."/>
            <person name="Mitros T."/>
            <person name="Hellsten U."/>
            <person name="Loque D."/>
            <person name="Otillar R."/>
            <person name="Salamov A."/>
            <person name="Schmutz J."/>
            <person name="Shapiro H."/>
            <person name="Lindquist E."/>
            <person name="Lucas S."/>
            <person name="Rokhsar D."/>
            <person name="Grigoriev I.V."/>
        </authorList>
    </citation>
    <scope>NUCLEOTIDE SEQUENCE [LARGE SCALE GENOMIC DNA]</scope>
</reference>
<evidence type="ECO:0000256" key="1">
    <source>
        <dbReference type="SAM" id="MobiDB-lite"/>
    </source>
</evidence>
<dbReference type="KEGG" id="smo:SELMODRAFT_410448"/>
<evidence type="ECO:0000313" key="2">
    <source>
        <dbReference type="EMBL" id="EFJ29714.1"/>
    </source>
</evidence>
<protein>
    <submittedName>
        <fullName evidence="2">Uncharacterized protein</fullName>
    </submittedName>
</protein>
<sequence length="170" mass="18949">MVLSQREEGCPPSDPSPNRAGREEGILFRGEMELDGAVRKDFCTICKSGGKVARDALEEPLSRFSNYWEALTGVLCTLTEKEDGGRQEGRRRPDEALPCQVEVEVLPSLLLKRCHNIIYPMNPKWQGKSIADDQEVESDRNRDNFIEATTDWHGQGQRYSGQGQGPVAAA</sequence>
<proteinExistence type="predicted"/>